<organism evidence="1 2">
    <name type="scientific">Meloidogyne javanica</name>
    <name type="common">Root-knot nematode worm</name>
    <dbReference type="NCBI Taxonomy" id="6303"/>
    <lineage>
        <taxon>Eukaryota</taxon>
        <taxon>Metazoa</taxon>
        <taxon>Ecdysozoa</taxon>
        <taxon>Nematoda</taxon>
        <taxon>Chromadorea</taxon>
        <taxon>Rhabditida</taxon>
        <taxon>Tylenchina</taxon>
        <taxon>Tylenchomorpha</taxon>
        <taxon>Tylenchoidea</taxon>
        <taxon>Meloidogynidae</taxon>
        <taxon>Meloidogyninae</taxon>
        <taxon>Meloidogyne</taxon>
        <taxon>Meloidogyne incognita group</taxon>
    </lineage>
</organism>
<dbReference type="GO" id="GO:0044782">
    <property type="term" value="P:cilium organization"/>
    <property type="evidence" value="ECO:0007669"/>
    <property type="project" value="TreeGrafter"/>
</dbReference>
<dbReference type="GO" id="GO:0005930">
    <property type="term" value="C:axoneme"/>
    <property type="evidence" value="ECO:0007669"/>
    <property type="project" value="TreeGrafter"/>
</dbReference>
<evidence type="ECO:0000313" key="1">
    <source>
        <dbReference type="Proteomes" id="UP000887561"/>
    </source>
</evidence>
<dbReference type="InterPro" id="IPR008658">
    <property type="entry name" value="KAP3"/>
</dbReference>
<dbReference type="Proteomes" id="UP000887561">
    <property type="component" value="Unplaced"/>
</dbReference>
<dbReference type="GO" id="GO:0007018">
    <property type="term" value="P:microtubule-based movement"/>
    <property type="evidence" value="ECO:0007669"/>
    <property type="project" value="TreeGrafter"/>
</dbReference>
<keyword evidence="1" id="KW-1185">Reference proteome</keyword>
<name>A0A915N931_MELJA</name>
<reference evidence="2" key="1">
    <citation type="submission" date="2022-11" db="UniProtKB">
        <authorList>
            <consortium name="WormBaseParasite"/>
        </authorList>
    </citation>
    <scope>IDENTIFICATION</scope>
</reference>
<dbReference type="PANTHER" id="PTHR15605:SF2">
    <property type="entry name" value="KINESIN-ASSOCIATED PROTEIN 3"/>
    <property type="match status" value="1"/>
</dbReference>
<dbReference type="Pfam" id="PF05804">
    <property type="entry name" value="KAP"/>
    <property type="match status" value="1"/>
</dbReference>
<evidence type="ECO:0000313" key="2">
    <source>
        <dbReference type="WBParaSite" id="scaffold8049_cov187.g12686"/>
    </source>
</evidence>
<proteinExistence type="predicted"/>
<accession>A0A915N931</accession>
<sequence>MASTVSNNKRLELSVHQVEPAIVVRYIDERVNDNNSNQLKIIQLKGLSERSNPNAVARFVQDQCQPLIPIDRLSELEQLISSIIWRGRSSEIKVSSYGSADIEKLDVKLLYDEGESKNRGISLLLQLVCETSPSNLPKIVENEPLMGALVRVMKEDARRNFDLAIQVGQLFHRLSQFSPFLPVLSRWK</sequence>
<protein>
    <submittedName>
        <fullName evidence="2">Uncharacterized protein</fullName>
    </submittedName>
</protein>
<dbReference type="AlphaFoldDB" id="A0A915N931"/>
<dbReference type="WBParaSite" id="scaffold8049_cov187.g12686">
    <property type="protein sequence ID" value="scaffold8049_cov187.g12686"/>
    <property type="gene ID" value="scaffold8049_cov187.g12686"/>
</dbReference>
<dbReference type="PANTHER" id="PTHR15605">
    <property type="entry name" value="KINESIN-ASSOCIATED PROTEINS"/>
    <property type="match status" value="1"/>
</dbReference>
<dbReference type="GO" id="GO:0035869">
    <property type="term" value="C:ciliary transition zone"/>
    <property type="evidence" value="ECO:0007669"/>
    <property type="project" value="TreeGrafter"/>
</dbReference>
<dbReference type="GO" id="GO:0016939">
    <property type="term" value="C:kinesin II complex"/>
    <property type="evidence" value="ECO:0007669"/>
    <property type="project" value="TreeGrafter"/>
</dbReference>
<dbReference type="GO" id="GO:0019894">
    <property type="term" value="F:kinesin binding"/>
    <property type="evidence" value="ECO:0007669"/>
    <property type="project" value="InterPro"/>
</dbReference>